<gene>
    <name evidence="1" type="ORF">PIB30_118021</name>
</gene>
<organism evidence="1 2">
    <name type="scientific">Stylosanthes scabra</name>
    <dbReference type="NCBI Taxonomy" id="79078"/>
    <lineage>
        <taxon>Eukaryota</taxon>
        <taxon>Viridiplantae</taxon>
        <taxon>Streptophyta</taxon>
        <taxon>Embryophyta</taxon>
        <taxon>Tracheophyta</taxon>
        <taxon>Spermatophyta</taxon>
        <taxon>Magnoliopsida</taxon>
        <taxon>eudicotyledons</taxon>
        <taxon>Gunneridae</taxon>
        <taxon>Pentapetalae</taxon>
        <taxon>rosids</taxon>
        <taxon>fabids</taxon>
        <taxon>Fabales</taxon>
        <taxon>Fabaceae</taxon>
        <taxon>Papilionoideae</taxon>
        <taxon>50 kb inversion clade</taxon>
        <taxon>dalbergioids sensu lato</taxon>
        <taxon>Dalbergieae</taxon>
        <taxon>Pterocarpus clade</taxon>
        <taxon>Stylosanthes</taxon>
    </lineage>
</organism>
<proteinExistence type="predicted"/>
<reference evidence="1 2" key="1">
    <citation type="journal article" date="2023" name="Plants (Basel)">
        <title>Bridging the Gap: Combining Genomics and Transcriptomics Approaches to Understand Stylosanthes scabra, an Orphan Legume from the Brazilian Caatinga.</title>
        <authorList>
            <person name="Ferreira-Neto J.R.C."/>
            <person name="da Silva M.D."/>
            <person name="Binneck E."/>
            <person name="de Melo N.F."/>
            <person name="da Silva R.H."/>
            <person name="de Melo A.L.T.M."/>
            <person name="Pandolfi V."/>
            <person name="Bustamante F.O."/>
            <person name="Brasileiro-Vidal A.C."/>
            <person name="Benko-Iseppon A.M."/>
        </authorList>
    </citation>
    <scope>NUCLEOTIDE SEQUENCE [LARGE SCALE GENOMIC DNA]</scope>
    <source>
        <tissue evidence="1">Leaves</tissue>
    </source>
</reference>
<dbReference type="InterPro" id="IPR043502">
    <property type="entry name" value="DNA/RNA_pol_sf"/>
</dbReference>
<comment type="caution">
    <text evidence="1">The sequence shown here is derived from an EMBL/GenBank/DDBJ whole genome shotgun (WGS) entry which is preliminary data.</text>
</comment>
<dbReference type="CDD" id="cd09272">
    <property type="entry name" value="RNase_HI_RT_Ty1"/>
    <property type="match status" value="1"/>
</dbReference>
<dbReference type="SUPFAM" id="SSF56672">
    <property type="entry name" value="DNA/RNA polymerases"/>
    <property type="match status" value="1"/>
</dbReference>
<dbReference type="PANTHER" id="PTHR11439">
    <property type="entry name" value="GAG-POL-RELATED RETROTRANSPOSON"/>
    <property type="match status" value="1"/>
</dbReference>
<accession>A0ABU6Z734</accession>
<dbReference type="PANTHER" id="PTHR11439:SF483">
    <property type="entry name" value="PEPTIDE SYNTHASE GLIP-LIKE, PUTATIVE (AFU_ORTHOLOGUE AFUA_3G12920)-RELATED"/>
    <property type="match status" value="1"/>
</dbReference>
<evidence type="ECO:0008006" key="3">
    <source>
        <dbReference type="Google" id="ProtNLM"/>
    </source>
</evidence>
<sequence length="207" mass="23766">MYATSLLSRFMQKPSQKHYGAARRILRYLQGTQEYDIHYQSTEDSKLLGYTDSDWAGSIDDMKSTSGYVFTLGSGVFSWASKKQETVAQSSAEAEYVAAANATSQAIWLRKIFEDIREQQEGPTTMLCDSKSAIAMTNNSVYHSRTKHIAIKYHFIREAILEKKIKIEYCNTEEQLADIFTKALPRTKFELFRQMLGVTQMCIKEEY</sequence>
<name>A0ABU6Z734_9FABA</name>
<dbReference type="EMBL" id="JASCZI010271897">
    <property type="protein sequence ID" value="MED6217053.1"/>
    <property type="molecule type" value="Genomic_DNA"/>
</dbReference>
<keyword evidence="2" id="KW-1185">Reference proteome</keyword>
<evidence type="ECO:0000313" key="2">
    <source>
        <dbReference type="Proteomes" id="UP001341840"/>
    </source>
</evidence>
<dbReference type="Proteomes" id="UP001341840">
    <property type="component" value="Unassembled WGS sequence"/>
</dbReference>
<evidence type="ECO:0000313" key="1">
    <source>
        <dbReference type="EMBL" id="MED6217053.1"/>
    </source>
</evidence>
<protein>
    <recommendedName>
        <fullName evidence="3">Retrovirus-related Pol polyprotein from transposon TNT 1-94</fullName>
    </recommendedName>
</protein>